<sequence length="67" mass="7323">MERKGIIRIIPKSGAVVNIPFVDDAIQKRIAGDLGPIINEAIAIGLTENETLAIVRNLISQVKEEEQ</sequence>
<dbReference type="EMBL" id="JBHUGI010000006">
    <property type="protein sequence ID" value="MFD1927185.1"/>
    <property type="molecule type" value="Genomic_DNA"/>
</dbReference>
<evidence type="ECO:0000313" key="1">
    <source>
        <dbReference type="EMBL" id="MFD1927185.1"/>
    </source>
</evidence>
<keyword evidence="2" id="KW-1185">Reference proteome</keyword>
<accession>A0ABW4SCS4</accession>
<reference evidence="2" key="1">
    <citation type="journal article" date="2019" name="Int. J. Syst. Evol. Microbiol.">
        <title>The Global Catalogue of Microorganisms (GCM) 10K type strain sequencing project: providing services to taxonomists for standard genome sequencing and annotation.</title>
        <authorList>
            <consortium name="The Broad Institute Genomics Platform"/>
            <consortium name="The Broad Institute Genome Sequencing Center for Infectious Disease"/>
            <person name="Wu L."/>
            <person name="Ma J."/>
        </authorList>
    </citation>
    <scope>NUCLEOTIDE SEQUENCE [LARGE SCALE GENOMIC DNA]</scope>
    <source>
        <strain evidence="2">CGMCC 4.7177</strain>
    </source>
</reference>
<name>A0ABW4SCS4_9BACL</name>
<proteinExistence type="predicted"/>
<organism evidence="1 2">
    <name type="scientific">Sporosarcina siberiensis</name>
    <dbReference type="NCBI Taxonomy" id="1365606"/>
    <lineage>
        <taxon>Bacteria</taxon>
        <taxon>Bacillati</taxon>
        <taxon>Bacillota</taxon>
        <taxon>Bacilli</taxon>
        <taxon>Bacillales</taxon>
        <taxon>Caryophanaceae</taxon>
        <taxon>Sporosarcina</taxon>
    </lineage>
</organism>
<dbReference type="Proteomes" id="UP001597218">
    <property type="component" value="Unassembled WGS sequence"/>
</dbReference>
<gene>
    <name evidence="1" type="ORF">ACFSFY_03800</name>
</gene>
<evidence type="ECO:0000313" key="2">
    <source>
        <dbReference type="Proteomes" id="UP001597218"/>
    </source>
</evidence>
<protein>
    <submittedName>
        <fullName evidence="1">Uncharacterized protein</fullName>
    </submittedName>
</protein>
<comment type="caution">
    <text evidence="1">The sequence shown here is derived from an EMBL/GenBank/DDBJ whole genome shotgun (WGS) entry which is preliminary data.</text>
</comment>
<dbReference type="RefSeq" id="WP_381536050.1">
    <property type="nucleotide sequence ID" value="NZ_JBHUGI010000006.1"/>
</dbReference>